<protein>
    <submittedName>
        <fullName evidence="1">Uncharacterized protein</fullName>
    </submittedName>
</protein>
<gene>
    <name evidence="1" type="ORF">PHYBLDRAFT_153427</name>
</gene>
<dbReference type="Proteomes" id="UP000077315">
    <property type="component" value="Unassembled WGS sequence"/>
</dbReference>
<dbReference type="AlphaFoldDB" id="A0A162TAI0"/>
<sequence>MLTLNIDWFQSFDGVIYSCGAIYLAINNLSRSEWFKKENVILVRLMPGPKEASTSDINNYLKLLVDELMELYKGIKIKTHQCPNGTSIQAALLMVACDIPAARKVCGFTFHTSTNACHKCKHQFSRLAGTSSIDYSGFDFSKWLLRTKNDNHKDAEIWRNATKPTERQCLEVAHGVRWSELHCTAKRMLERWVADGLIDGKKLIAMQKAVEKVVLPPDYTSLGTKIAKGFPYMKADEWKDVLPLPEFKNWIEFVNACRYFTKPSVSEEDIEKGYKCLEEFCKGCETLYDLDLLSPNMHLHLHLHQTMIDFGPVYGYWLFSFERYNSVLRNIKTN</sequence>
<dbReference type="EMBL" id="KV441010">
    <property type="protein sequence ID" value="OAD65523.1"/>
    <property type="molecule type" value="Genomic_DNA"/>
</dbReference>
<keyword evidence="2" id="KW-1185">Reference proteome</keyword>
<dbReference type="InterPro" id="IPR004242">
    <property type="entry name" value="Transposase_21"/>
</dbReference>
<accession>A0A162TAI0</accession>
<reference evidence="2" key="1">
    <citation type="submission" date="2015-06" db="EMBL/GenBank/DDBJ databases">
        <title>Expansion of signal transduction pathways in fungi by whole-genome duplication.</title>
        <authorList>
            <consortium name="DOE Joint Genome Institute"/>
            <person name="Corrochano L.M."/>
            <person name="Kuo A."/>
            <person name="Marcet-Houben M."/>
            <person name="Polaino S."/>
            <person name="Salamov A."/>
            <person name="Villalobos J.M."/>
            <person name="Alvarez M.I."/>
            <person name="Avalos J."/>
            <person name="Benito E.P."/>
            <person name="Benoit I."/>
            <person name="Burger G."/>
            <person name="Camino L.P."/>
            <person name="Canovas D."/>
            <person name="Cerda-Olmedo E."/>
            <person name="Cheng J.-F."/>
            <person name="Dominguez A."/>
            <person name="Elias M."/>
            <person name="Eslava A.P."/>
            <person name="Glaser F."/>
            <person name="Grimwood J."/>
            <person name="Gutierrez G."/>
            <person name="Heitman J."/>
            <person name="Henrissat B."/>
            <person name="Iturriaga E.A."/>
            <person name="Lang B.F."/>
            <person name="Lavin J.L."/>
            <person name="Lee S."/>
            <person name="Li W."/>
            <person name="Lindquist E."/>
            <person name="Lopez-Garcia S."/>
            <person name="Luque E.M."/>
            <person name="Marcos A.T."/>
            <person name="Martin J."/>
            <person name="McCluskey K."/>
            <person name="Medina H.R."/>
            <person name="Miralles-Duran A."/>
            <person name="Miyazaki A."/>
            <person name="Munoz-Torres E."/>
            <person name="Oguiza J.A."/>
            <person name="Ohm R."/>
            <person name="Olmedo M."/>
            <person name="Orejas M."/>
            <person name="Ortiz-Castellanos L."/>
            <person name="Pisabarro A.G."/>
            <person name="Rodriguez-Romero J."/>
            <person name="Ruiz-Herrera J."/>
            <person name="Ruiz-Vazquez R."/>
            <person name="Sanz C."/>
            <person name="Schackwitz W."/>
            <person name="Schmutz J."/>
            <person name="Shahriari M."/>
            <person name="Shelest E."/>
            <person name="Silva-Franco F."/>
            <person name="Soanes D."/>
            <person name="Syed K."/>
            <person name="Tagua V.G."/>
            <person name="Talbot N.J."/>
            <person name="Thon M."/>
            <person name="De vries R.P."/>
            <person name="Wiebenga A."/>
            <person name="Yadav J.S."/>
            <person name="Braun E.L."/>
            <person name="Baker S."/>
            <person name="Garre V."/>
            <person name="Horwitz B."/>
            <person name="Torres-Martinez S."/>
            <person name="Idnurm A."/>
            <person name="Herrera-Estrella A."/>
            <person name="Gabaldon T."/>
            <person name="Grigoriev I.V."/>
        </authorList>
    </citation>
    <scope>NUCLEOTIDE SEQUENCE [LARGE SCALE GENOMIC DNA]</scope>
    <source>
        <strain evidence="2">NRRL 1555(-)</strain>
    </source>
</reference>
<dbReference type="GeneID" id="28994052"/>
<proteinExistence type="predicted"/>
<dbReference type="PANTHER" id="PTHR46579:SF2">
    <property type="entry name" value="C2H2-TYPE DOMAIN-CONTAINING PROTEIN"/>
    <property type="match status" value="1"/>
</dbReference>
<dbReference type="OrthoDB" id="3039677at2759"/>
<evidence type="ECO:0000313" key="2">
    <source>
        <dbReference type="Proteomes" id="UP000077315"/>
    </source>
</evidence>
<dbReference type="STRING" id="763407.A0A162TAI0"/>
<dbReference type="InParanoid" id="A0A162TAI0"/>
<organism evidence="1 2">
    <name type="scientific">Phycomyces blakesleeanus (strain ATCC 8743b / DSM 1359 / FGSC 10004 / NBRC 33097 / NRRL 1555)</name>
    <dbReference type="NCBI Taxonomy" id="763407"/>
    <lineage>
        <taxon>Eukaryota</taxon>
        <taxon>Fungi</taxon>
        <taxon>Fungi incertae sedis</taxon>
        <taxon>Mucoromycota</taxon>
        <taxon>Mucoromycotina</taxon>
        <taxon>Mucoromycetes</taxon>
        <taxon>Mucorales</taxon>
        <taxon>Phycomycetaceae</taxon>
        <taxon>Phycomyces</taxon>
    </lineage>
</organism>
<name>A0A162TAI0_PHYB8</name>
<dbReference type="RefSeq" id="XP_018283563.1">
    <property type="nucleotide sequence ID" value="XM_018433146.1"/>
</dbReference>
<dbReference type="VEuPathDB" id="FungiDB:PHYBLDRAFT_153427"/>
<dbReference type="PANTHER" id="PTHR46579">
    <property type="entry name" value="F5/8 TYPE C DOMAIN-CONTAINING PROTEIN-RELATED"/>
    <property type="match status" value="1"/>
</dbReference>
<evidence type="ECO:0000313" key="1">
    <source>
        <dbReference type="EMBL" id="OAD65523.1"/>
    </source>
</evidence>
<dbReference type="Pfam" id="PF02992">
    <property type="entry name" value="Transposase_21"/>
    <property type="match status" value="1"/>
</dbReference>